<proteinExistence type="predicted"/>
<feature type="coiled-coil region" evidence="1">
    <location>
        <begin position="30"/>
        <end position="78"/>
    </location>
</feature>
<keyword evidence="1" id="KW-0175">Coiled coil</keyword>
<comment type="caution">
    <text evidence="2">The sequence shown here is derived from an EMBL/GenBank/DDBJ whole genome shotgun (WGS) entry which is preliminary data.</text>
</comment>
<organism evidence="2">
    <name type="scientific">Salmonella enterica</name>
    <name type="common">Salmonella choleraesuis</name>
    <dbReference type="NCBI Taxonomy" id="28901"/>
    <lineage>
        <taxon>Bacteria</taxon>
        <taxon>Pseudomonadati</taxon>
        <taxon>Pseudomonadota</taxon>
        <taxon>Gammaproteobacteria</taxon>
        <taxon>Enterobacterales</taxon>
        <taxon>Enterobacteriaceae</taxon>
        <taxon>Salmonella</taxon>
    </lineage>
</organism>
<sequence length="141" mass="16085">MDISMFFTSVKNAISAITAIQSNDVLRERITFINEQLEVIQKANEATEKELTEVKEKNIKLEKEIAAYREKEEFIQHRGAAFRKNPAGGYIGAVYCPNCFVQVGPGSSRLPFFCKKCGWLSVFKGSDFRHVIESLPRYSKR</sequence>
<dbReference type="EMBL" id="DAAWYJ010000002">
    <property type="protein sequence ID" value="HAG0013165.1"/>
    <property type="molecule type" value="Genomic_DNA"/>
</dbReference>
<accession>A0A756I0R9</accession>
<gene>
    <name evidence="2" type="ORF">G8O67_000366</name>
</gene>
<evidence type="ECO:0000313" key="2">
    <source>
        <dbReference type="EMBL" id="HAG0013165.1"/>
    </source>
</evidence>
<reference evidence="2" key="1">
    <citation type="journal article" date="2018" name="Genome Biol.">
        <title>SKESA: strategic k-mer extension for scrupulous assemblies.</title>
        <authorList>
            <person name="Souvorov A."/>
            <person name="Agarwala R."/>
            <person name="Lipman D.J."/>
        </authorList>
    </citation>
    <scope>NUCLEOTIDE SEQUENCE</scope>
    <source>
        <strain evidence="2">MA.CK_00/00002125</strain>
    </source>
</reference>
<evidence type="ECO:0000256" key="1">
    <source>
        <dbReference type="SAM" id="Coils"/>
    </source>
</evidence>
<protein>
    <submittedName>
        <fullName evidence="2">Uncharacterized protein</fullName>
    </submittedName>
</protein>
<dbReference type="AlphaFoldDB" id="A0A756I0R9"/>
<name>A0A756I0R9_SALER</name>
<reference evidence="2" key="2">
    <citation type="submission" date="2020-02" db="EMBL/GenBank/DDBJ databases">
        <authorList>
            <consortium name="NCBI Pathogen Detection Project"/>
        </authorList>
    </citation>
    <scope>NUCLEOTIDE SEQUENCE</scope>
    <source>
        <strain evidence="2">MA.CK_00/00002125</strain>
    </source>
</reference>